<dbReference type="SUPFAM" id="SSF52540">
    <property type="entry name" value="P-loop containing nucleoside triphosphate hydrolases"/>
    <property type="match status" value="1"/>
</dbReference>
<dbReference type="InterPro" id="IPR010222">
    <property type="entry name" value="RNA_helicase_HrpA"/>
</dbReference>
<evidence type="ECO:0000256" key="3">
    <source>
        <dbReference type="ARBA" id="ARBA00022806"/>
    </source>
</evidence>
<dbReference type="InterPro" id="IPR014001">
    <property type="entry name" value="Helicase_ATP-bd"/>
</dbReference>
<dbReference type="Pfam" id="PF04408">
    <property type="entry name" value="WHD_HA2"/>
    <property type="match status" value="1"/>
</dbReference>
<keyword evidence="3 7" id="KW-0347">Helicase</keyword>
<dbReference type="PATRIC" id="fig|1177154.3.peg.40"/>
<accession>A0A095SNX0</accession>
<evidence type="ECO:0000256" key="4">
    <source>
        <dbReference type="ARBA" id="ARBA00022840"/>
    </source>
</evidence>
<dbReference type="InterPro" id="IPR011545">
    <property type="entry name" value="DEAD/DEAH_box_helicase_dom"/>
</dbReference>
<reference evidence="7 8" key="1">
    <citation type="submission" date="2012-09" db="EMBL/GenBank/DDBJ databases">
        <title>Genome Sequence of alkane-degrading Bacterium Alcanivorax sp. 19-m-6.</title>
        <authorList>
            <person name="Lai Q."/>
            <person name="Shao Z."/>
        </authorList>
    </citation>
    <scope>NUCLEOTIDE SEQUENCE [LARGE SCALE GENOMIC DNA]</scope>
    <source>
        <strain evidence="7 8">19-m-6</strain>
    </source>
</reference>
<dbReference type="STRING" id="1177154.Y5S_00038"/>
<organism evidence="7 8">
    <name type="scientific">Alcanivorax nanhaiticus</name>
    <dbReference type="NCBI Taxonomy" id="1177154"/>
    <lineage>
        <taxon>Bacteria</taxon>
        <taxon>Pseudomonadati</taxon>
        <taxon>Pseudomonadota</taxon>
        <taxon>Gammaproteobacteria</taxon>
        <taxon>Oceanospirillales</taxon>
        <taxon>Alcanivoracaceae</taxon>
        <taxon>Alcanivorax</taxon>
    </lineage>
</organism>
<dbReference type="RefSeq" id="WP_035229195.1">
    <property type="nucleotide sequence ID" value="NZ_ARXV01000001.1"/>
</dbReference>
<evidence type="ECO:0000313" key="8">
    <source>
        <dbReference type="Proteomes" id="UP000029444"/>
    </source>
</evidence>
<dbReference type="FunFam" id="1.20.120.1080:FF:000005">
    <property type="entry name" value="ATP-dependent helicase HrpA"/>
    <property type="match status" value="1"/>
</dbReference>
<dbReference type="EMBL" id="ARXV01000001">
    <property type="protein sequence ID" value="KGD66371.1"/>
    <property type="molecule type" value="Genomic_DNA"/>
</dbReference>
<keyword evidence="2" id="KW-0378">Hydrolase</keyword>
<dbReference type="InterPro" id="IPR011709">
    <property type="entry name" value="DEAD-box_helicase_OB_fold"/>
</dbReference>
<sequence>MSLKSLYNQLKNVRHADRFRLKKRVDGLARLPEEKRSQSAMDKLATAMAASIANREQRLASMPALEWPDLPVVASREEIKAAVRDHQVVVIAGETGSGKTTQLPKICLELGRGIEGTIGHTQPRRLAARAVASRVAEELHSPLGGAVGFKVRFAEQVSETSLIKVLTDGMLLNEIQQDRFLNQYDTLIIDEAHERSLNIDFLLGYLKQLLPRRPDLKVIITSATIDHERFAEHFNGAPVLEVSGRTYPVEMRYRPPTEGQELSRQIEEVLREIQRDERQQGLPMARDVLVFLAGERDIRDVHHHLKHCDLKDTEILPLYARLSQAEQHRIFSPHRGRRVVLSTNVAETSLTVPGIRYVIDAGTARISRYSVHSKVQRLPVEPVSQASANQRAGRSGRIMPGICFRLYEEEDFIGRPAFTDPEIQRTNLAAVILQMADLRLGKVEDFPFIEPPDGRLIRDGYRLLDELGALTEKQTLTAMGRQLARFPLDPTLGRMLVAAAERNVLYETLIVVSALAAQDPRERPHDKQQQADQAHQPFTDKQSDFLFFVKLWHWAEQQREALSRNQYEKLLKKTFLSPTRMREWRDTHRQLLLLSKEQGWALNKLAVNEEGAAEASFAPLHQCLLTGLVTNVMQRTEEGEWLSTRNRKPLVWPGSSLSKTKARWLMAAEQVETSRLFARTVAKIEPEWVEAAASHLIKRQYFEPHWSKKRGCAMAKEQVNLFGLILASGRRVNYGPIHPEESRELMIREGLVMGQLTREPPFVKANRELYESLEAMEHKLRRRDILVDEEARVAFYDARLPASLNTVAGLMSWYSRKATKAEQKALLMDKDFLLSRSPELAGGQFPDSLRMGDLTLPLEYSFDPSGDRDGVSLLVPLAVLNQVPEARLDWLVPGLLKEKLEALIRALPKARRRHFVPVPDYVSALLDTLTPDEPLLAAMTRELQRMTGIRVEREEWQDGALPEHLRMNIRVLDQLDGKPKVLAQARSLSEVKERLAGVQATLPEPKATEPALEGQEWLFGHLPETDEQEMGGIRLRRYPALQDNGDKVTLVYRDTAEEAQWEHRWGTARLLGFKLSVQLHDLRKQASQMAGFQKLKTEKGPMARHALDYALLRLLAEHFQLAEPVRDADAFKARLDAHRGDFVPWAAEQLQQIAGWFNLYRQLMAKLEKNFPLAWAHAHRDLKQQLSVLFCDDFLLQMPWAWLQEYPRYLSAIEHRLEKLGGQIGKDRTESAELEAFSKQHNTRAAGQPLWQQPEPLQTYFWMLQEYRVSLFAQQLGTKVPVSAKRLNKQWELC</sequence>
<dbReference type="SMART" id="SM00487">
    <property type="entry name" value="DEXDc"/>
    <property type="match status" value="1"/>
</dbReference>
<keyword evidence="4" id="KW-0067">ATP-binding</keyword>
<dbReference type="Pfam" id="PF00271">
    <property type="entry name" value="Helicase_C"/>
    <property type="match status" value="1"/>
</dbReference>
<dbReference type="GO" id="GO:0016787">
    <property type="term" value="F:hydrolase activity"/>
    <property type="evidence" value="ECO:0007669"/>
    <property type="project" value="UniProtKB-KW"/>
</dbReference>
<feature type="domain" description="Helicase ATP-binding" evidence="5">
    <location>
        <begin position="80"/>
        <end position="243"/>
    </location>
</feature>
<dbReference type="PANTHER" id="PTHR18934:SF99">
    <property type="entry name" value="ATP-DEPENDENT RNA HELICASE DHX37-RELATED"/>
    <property type="match status" value="1"/>
</dbReference>
<dbReference type="CDD" id="cd18791">
    <property type="entry name" value="SF2_C_RHA"/>
    <property type="match status" value="1"/>
</dbReference>
<dbReference type="PROSITE" id="PS51194">
    <property type="entry name" value="HELICASE_CTER"/>
    <property type="match status" value="1"/>
</dbReference>
<keyword evidence="8" id="KW-1185">Reference proteome</keyword>
<dbReference type="GO" id="GO:0005524">
    <property type="term" value="F:ATP binding"/>
    <property type="evidence" value="ECO:0007669"/>
    <property type="project" value="UniProtKB-KW"/>
</dbReference>
<dbReference type="Gene3D" id="3.40.50.300">
    <property type="entry name" value="P-loop containing nucleotide triphosphate hydrolases"/>
    <property type="match status" value="2"/>
</dbReference>
<dbReference type="InterPro" id="IPR007502">
    <property type="entry name" value="Helicase-assoc_dom"/>
</dbReference>
<proteinExistence type="predicted"/>
<dbReference type="InterPro" id="IPR001650">
    <property type="entry name" value="Helicase_C-like"/>
</dbReference>
<dbReference type="NCBIfam" id="TIGR01967">
    <property type="entry name" value="DEAH_box_HrpA"/>
    <property type="match status" value="1"/>
</dbReference>
<evidence type="ECO:0000256" key="1">
    <source>
        <dbReference type="ARBA" id="ARBA00022741"/>
    </source>
</evidence>
<dbReference type="Pfam" id="PF00270">
    <property type="entry name" value="DEAD"/>
    <property type="match status" value="1"/>
</dbReference>
<dbReference type="OrthoDB" id="9805617at2"/>
<dbReference type="Pfam" id="PF21010">
    <property type="entry name" value="HA2_C"/>
    <property type="match status" value="1"/>
</dbReference>
<name>A0A095SNX0_9GAMM</name>
<gene>
    <name evidence="7" type="ORF">Y5S_00038</name>
</gene>
<comment type="caution">
    <text evidence="7">The sequence shown here is derived from an EMBL/GenBank/DDBJ whole genome shotgun (WGS) entry which is preliminary data.</text>
</comment>
<dbReference type="Pfam" id="PF11898">
    <property type="entry name" value="DUF3418"/>
    <property type="match status" value="1"/>
</dbReference>
<dbReference type="Pfam" id="PF07717">
    <property type="entry name" value="OB_NTP_bind"/>
    <property type="match status" value="1"/>
</dbReference>
<evidence type="ECO:0000259" key="6">
    <source>
        <dbReference type="PROSITE" id="PS51194"/>
    </source>
</evidence>
<dbReference type="InterPro" id="IPR024590">
    <property type="entry name" value="HrpA_C"/>
</dbReference>
<protein>
    <submittedName>
        <fullName evidence="7">ATP-dependent helicase HrpA</fullName>
    </submittedName>
</protein>
<dbReference type="FunFam" id="3.40.50.300:FF:000575">
    <property type="entry name" value="ATP-dependent helicase hrpA"/>
    <property type="match status" value="1"/>
</dbReference>
<dbReference type="SMART" id="SM00847">
    <property type="entry name" value="HA2"/>
    <property type="match status" value="1"/>
</dbReference>
<evidence type="ECO:0000256" key="2">
    <source>
        <dbReference type="ARBA" id="ARBA00022801"/>
    </source>
</evidence>
<dbReference type="GO" id="GO:0003723">
    <property type="term" value="F:RNA binding"/>
    <property type="evidence" value="ECO:0007669"/>
    <property type="project" value="TreeGrafter"/>
</dbReference>
<dbReference type="PANTHER" id="PTHR18934">
    <property type="entry name" value="ATP-DEPENDENT RNA HELICASE"/>
    <property type="match status" value="1"/>
</dbReference>
<dbReference type="Gene3D" id="1.20.120.1080">
    <property type="match status" value="1"/>
</dbReference>
<feature type="domain" description="Helicase C-terminal" evidence="6">
    <location>
        <begin position="265"/>
        <end position="439"/>
    </location>
</feature>
<dbReference type="eggNOG" id="COG1643">
    <property type="taxonomic scope" value="Bacteria"/>
</dbReference>
<dbReference type="PROSITE" id="PS51192">
    <property type="entry name" value="HELICASE_ATP_BIND_1"/>
    <property type="match status" value="1"/>
</dbReference>
<evidence type="ECO:0000313" key="7">
    <source>
        <dbReference type="EMBL" id="KGD66371.1"/>
    </source>
</evidence>
<dbReference type="GO" id="GO:0003724">
    <property type="term" value="F:RNA helicase activity"/>
    <property type="evidence" value="ECO:0007669"/>
    <property type="project" value="InterPro"/>
</dbReference>
<evidence type="ECO:0000259" key="5">
    <source>
        <dbReference type="PROSITE" id="PS51192"/>
    </source>
</evidence>
<dbReference type="Proteomes" id="UP000029444">
    <property type="component" value="Unassembled WGS sequence"/>
</dbReference>
<dbReference type="InterPro" id="IPR003593">
    <property type="entry name" value="AAA+_ATPase"/>
</dbReference>
<dbReference type="SMART" id="SM00382">
    <property type="entry name" value="AAA"/>
    <property type="match status" value="1"/>
</dbReference>
<dbReference type="InterPro" id="IPR048333">
    <property type="entry name" value="HA2_WH"/>
</dbReference>
<dbReference type="InterPro" id="IPR027417">
    <property type="entry name" value="P-loop_NTPase"/>
</dbReference>
<dbReference type="SMART" id="SM00490">
    <property type="entry name" value="HELICc"/>
    <property type="match status" value="1"/>
</dbReference>
<keyword evidence="1" id="KW-0547">Nucleotide-binding</keyword>